<dbReference type="Proteomes" id="UP000291101">
    <property type="component" value="Unassembled WGS sequence"/>
</dbReference>
<feature type="domain" description="UspA" evidence="2">
    <location>
        <begin position="7"/>
        <end position="141"/>
    </location>
</feature>
<reference evidence="3 4" key="1">
    <citation type="submission" date="2019-01" db="EMBL/GenBank/DDBJ databases">
        <title>Novel species of Nocardioides.</title>
        <authorList>
            <person name="Liu Q."/>
            <person name="X Y.-H."/>
        </authorList>
    </citation>
    <scope>NUCLEOTIDE SEQUENCE [LARGE SCALE GENOMIC DNA]</scope>
    <source>
        <strain evidence="3 4">HLT2-9</strain>
    </source>
</reference>
<evidence type="ECO:0000313" key="3">
    <source>
        <dbReference type="EMBL" id="RYC03573.1"/>
    </source>
</evidence>
<dbReference type="SUPFAM" id="SSF52402">
    <property type="entry name" value="Adenine nucleotide alpha hydrolases-like"/>
    <property type="match status" value="2"/>
</dbReference>
<name>A0A4Q2SEX7_9ACTN</name>
<dbReference type="PANTHER" id="PTHR46553">
    <property type="entry name" value="ADENINE NUCLEOTIDE ALPHA HYDROLASES-LIKE SUPERFAMILY PROTEIN"/>
    <property type="match status" value="1"/>
</dbReference>
<dbReference type="EMBL" id="SDWV01000035">
    <property type="protein sequence ID" value="RYC03573.1"/>
    <property type="molecule type" value="Genomic_DNA"/>
</dbReference>
<dbReference type="PRINTS" id="PR01438">
    <property type="entry name" value="UNVRSLSTRESS"/>
</dbReference>
<protein>
    <submittedName>
        <fullName evidence="3">Universal stress protein</fullName>
    </submittedName>
</protein>
<dbReference type="AlphaFoldDB" id="A0A4Q2SEX7"/>
<dbReference type="PANTHER" id="PTHR46553:SF3">
    <property type="entry name" value="ADENINE NUCLEOTIDE ALPHA HYDROLASES-LIKE SUPERFAMILY PROTEIN"/>
    <property type="match status" value="1"/>
</dbReference>
<comment type="similarity">
    <text evidence="1">Belongs to the universal stress protein A family.</text>
</comment>
<dbReference type="RefSeq" id="WP_129428980.1">
    <property type="nucleotide sequence ID" value="NZ_SDWV01000035.1"/>
</dbReference>
<dbReference type="CDD" id="cd23659">
    <property type="entry name" value="USP_At3g01520-like"/>
    <property type="match status" value="1"/>
</dbReference>
<keyword evidence="4" id="KW-1185">Reference proteome</keyword>
<feature type="domain" description="UspA" evidence="2">
    <location>
        <begin position="149"/>
        <end position="284"/>
    </location>
</feature>
<organism evidence="3 4">
    <name type="scientific">Nocardioides zhouii</name>
    <dbReference type="NCBI Taxonomy" id="1168729"/>
    <lineage>
        <taxon>Bacteria</taxon>
        <taxon>Bacillati</taxon>
        <taxon>Actinomycetota</taxon>
        <taxon>Actinomycetes</taxon>
        <taxon>Propionibacteriales</taxon>
        <taxon>Nocardioidaceae</taxon>
        <taxon>Nocardioides</taxon>
    </lineage>
</organism>
<dbReference type="InterPro" id="IPR006015">
    <property type="entry name" value="Universal_stress_UspA"/>
</dbReference>
<evidence type="ECO:0000259" key="2">
    <source>
        <dbReference type="Pfam" id="PF00582"/>
    </source>
</evidence>
<dbReference type="InterPro" id="IPR014729">
    <property type="entry name" value="Rossmann-like_a/b/a_fold"/>
</dbReference>
<dbReference type="Pfam" id="PF00582">
    <property type="entry name" value="Usp"/>
    <property type="match status" value="2"/>
</dbReference>
<gene>
    <name evidence="3" type="ORF">EUA94_21585</name>
</gene>
<evidence type="ECO:0000313" key="4">
    <source>
        <dbReference type="Proteomes" id="UP000291101"/>
    </source>
</evidence>
<dbReference type="Gene3D" id="3.40.50.620">
    <property type="entry name" value="HUPs"/>
    <property type="match status" value="2"/>
</dbReference>
<accession>A0A4Q2SEX7</accession>
<comment type="caution">
    <text evidence="3">The sequence shown here is derived from an EMBL/GenBank/DDBJ whole genome shotgun (WGS) entry which is preliminary data.</text>
</comment>
<evidence type="ECO:0000256" key="1">
    <source>
        <dbReference type="ARBA" id="ARBA00008791"/>
    </source>
</evidence>
<proteinExistence type="inferred from homology"/>
<sequence length="284" mass="29675">MTTTLPLLLAYDGSVDARRALTWTAHESLRTGVPVHVLAVNELVPPTWGGVGGMGIVTEGYVLDSSALLEEAEKALADEGVTEVTTEQRTGGVVAELVQASASASVLVFGSRGHGAVGEAFLGSVSQHLARHAACPVVVVREPRDPDARRIIVGIDGSRSSSAALEYACRRAETTGETVVAIHGFRVHAPSTDVWAAAPRSVDTADRERLLAEGVAGMREDHPDVRVEQEVVAVEPGRCLADASASASLVVVGSRGLGYFSGLLLGSVSQDVLHRATCPVMVVR</sequence>
<dbReference type="InterPro" id="IPR006016">
    <property type="entry name" value="UspA"/>
</dbReference>
<dbReference type="OrthoDB" id="5179911at2"/>